<evidence type="ECO:0000256" key="8">
    <source>
        <dbReference type="ARBA" id="ARBA00022833"/>
    </source>
</evidence>
<dbReference type="InterPro" id="IPR027268">
    <property type="entry name" value="Peptidase_M4/M1_CTD_sf"/>
</dbReference>
<dbReference type="STRING" id="1036808.A0A0C3E3E3"/>
<dbReference type="AlphaFoldDB" id="A0A0C3E3E3"/>
<keyword evidence="9 11" id="KW-0482">Metalloprotease</keyword>
<dbReference type="SUPFAM" id="SSF55486">
    <property type="entry name" value="Metalloproteases ('zincins'), catalytic domain"/>
    <property type="match status" value="1"/>
</dbReference>
<reference evidence="13" key="2">
    <citation type="submission" date="2015-01" db="EMBL/GenBank/DDBJ databases">
        <title>Evolutionary Origins and Diversification of the Mycorrhizal Mutualists.</title>
        <authorList>
            <consortium name="DOE Joint Genome Institute"/>
            <consortium name="Mycorrhizal Genomics Consortium"/>
            <person name="Kohler A."/>
            <person name="Kuo A."/>
            <person name="Nagy L.G."/>
            <person name="Floudas D."/>
            <person name="Copeland A."/>
            <person name="Barry K.W."/>
            <person name="Cichocki N."/>
            <person name="Veneault-Fourrey C."/>
            <person name="LaButti K."/>
            <person name="Lindquist E.A."/>
            <person name="Lipzen A."/>
            <person name="Lundell T."/>
            <person name="Morin E."/>
            <person name="Murat C."/>
            <person name="Riley R."/>
            <person name="Ohm R."/>
            <person name="Sun H."/>
            <person name="Tunlid A."/>
            <person name="Henrissat B."/>
            <person name="Grigoriev I.V."/>
            <person name="Hibbett D.S."/>
            <person name="Martin F."/>
        </authorList>
    </citation>
    <scope>NUCLEOTIDE SEQUENCE [LARGE SCALE GENOMIC DNA]</scope>
    <source>
        <strain evidence="13">Foug A</strain>
    </source>
</reference>
<evidence type="ECO:0000313" key="12">
    <source>
        <dbReference type="EMBL" id="KIM62551.1"/>
    </source>
</evidence>
<dbReference type="InParanoid" id="A0A0C3E3E3"/>
<keyword evidence="7 11" id="KW-0378">Hydrolase</keyword>
<dbReference type="EC" id="3.4.24.-" evidence="11"/>
<dbReference type="PANTHER" id="PTHR33478:SF1">
    <property type="entry name" value="EXTRACELLULAR METALLOPROTEINASE MEP"/>
    <property type="match status" value="1"/>
</dbReference>
<evidence type="ECO:0000256" key="11">
    <source>
        <dbReference type="RuleBase" id="RU364017"/>
    </source>
</evidence>
<comment type="cofactor">
    <cofactor evidence="1 11">
        <name>Zn(2+)</name>
        <dbReference type="ChEBI" id="CHEBI:29105"/>
    </cofactor>
</comment>
<evidence type="ECO:0000256" key="5">
    <source>
        <dbReference type="ARBA" id="ARBA00022670"/>
    </source>
</evidence>
<dbReference type="Gene3D" id="1.10.390.10">
    <property type="entry name" value="Neutral Protease Domain 2"/>
    <property type="match status" value="1"/>
</dbReference>
<evidence type="ECO:0000256" key="9">
    <source>
        <dbReference type="ARBA" id="ARBA00023049"/>
    </source>
</evidence>
<evidence type="ECO:0000256" key="3">
    <source>
        <dbReference type="ARBA" id="ARBA00006006"/>
    </source>
</evidence>
<evidence type="ECO:0000256" key="6">
    <source>
        <dbReference type="ARBA" id="ARBA00022723"/>
    </source>
</evidence>
<dbReference type="HOGENOM" id="CLU_2243065_0_0_1"/>
<keyword evidence="5 11" id="KW-0645">Protease</keyword>
<dbReference type="GO" id="GO:0006508">
    <property type="term" value="P:proteolysis"/>
    <property type="evidence" value="ECO:0007669"/>
    <property type="project" value="UniProtKB-KW"/>
</dbReference>
<keyword evidence="8 11" id="KW-0862">Zinc</keyword>
<keyword evidence="4 11" id="KW-0964">Secreted</keyword>
<evidence type="ECO:0000256" key="7">
    <source>
        <dbReference type="ARBA" id="ARBA00022801"/>
    </source>
</evidence>
<organism evidence="12 13">
    <name type="scientific">Scleroderma citrinum Foug A</name>
    <dbReference type="NCBI Taxonomy" id="1036808"/>
    <lineage>
        <taxon>Eukaryota</taxon>
        <taxon>Fungi</taxon>
        <taxon>Dikarya</taxon>
        <taxon>Basidiomycota</taxon>
        <taxon>Agaricomycotina</taxon>
        <taxon>Agaricomycetes</taxon>
        <taxon>Agaricomycetidae</taxon>
        <taxon>Boletales</taxon>
        <taxon>Sclerodermatineae</taxon>
        <taxon>Sclerodermataceae</taxon>
        <taxon>Scleroderma</taxon>
    </lineage>
</organism>
<dbReference type="Pfam" id="PF02128">
    <property type="entry name" value="Peptidase_M36"/>
    <property type="match status" value="1"/>
</dbReference>
<evidence type="ECO:0000256" key="10">
    <source>
        <dbReference type="ARBA" id="ARBA00023145"/>
    </source>
</evidence>
<dbReference type="GO" id="GO:0008270">
    <property type="term" value="F:zinc ion binding"/>
    <property type="evidence" value="ECO:0007669"/>
    <property type="project" value="InterPro"/>
</dbReference>
<comment type="subcellular location">
    <subcellularLocation>
        <location evidence="2 11">Secreted</location>
    </subcellularLocation>
</comment>
<accession>A0A0C3E3E3</accession>
<dbReference type="GO" id="GO:0004222">
    <property type="term" value="F:metalloendopeptidase activity"/>
    <property type="evidence" value="ECO:0007669"/>
    <property type="project" value="InterPro"/>
</dbReference>
<keyword evidence="10 11" id="KW-0865">Zymogen</keyword>
<dbReference type="Proteomes" id="UP000053989">
    <property type="component" value="Unassembled WGS sequence"/>
</dbReference>
<name>A0A0C3E3E3_9AGAM</name>
<dbReference type="InterPro" id="IPR050371">
    <property type="entry name" value="Fungal_virulence_M36"/>
</dbReference>
<gene>
    <name evidence="12" type="ORF">SCLCIDRAFT_119139</name>
</gene>
<evidence type="ECO:0000256" key="4">
    <source>
        <dbReference type="ARBA" id="ARBA00022525"/>
    </source>
</evidence>
<protein>
    <recommendedName>
        <fullName evidence="11">Extracellular metalloproteinase</fullName>
        <ecNumber evidence="11">3.4.24.-</ecNumber>
    </recommendedName>
    <alternativeName>
        <fullName evidence="11">Fungalysin</fullName>
    </alternativeName>
</protein>
<evidence type="ECO:0000256" key="1">
    <source>
        <dbReference type="ARBA" id="ARBA00001947"/>
    </source>
</evidence>
<dbReference type="GO" id="GO:0005615">
    <property type="term" value="C:extracellular space"/>
    <property type="evidence" value="ECO:0007669"/>
    <property type="project" value="InterPro"/>
</dbReference>
<dbReference type="OrthoDB" id="3227768at2759"/>
<keyword evidence="6 11" id="KW-0479">Metal-binding</keyword>
<dbReference type="InterPro" id="IPR001842">
    <property type="entry name" value="Peptidase_M36"/>
</dbReference>
<dbReference type="EMBL" id="KN822041">
    <property type="protein sequence ID" value="KIM62551.1"/>
    <property type="molecule type" value="Genomic_DNA"/>
</dbReference>
<sequence>SLSRETDPSTHEPGYWGVHAIGKVWVEIFWAHSFSGALSPHAPNAKRRLPEDNFCGPEVYDLNSHPFPLVPMHGNTLFLWFIVQGMKLQPCAVSFFDAHTVTLHADEALTVGGKKLM</sequence>
<keyword evidence="13" id="KW-1185">Reference proteome</keyword>
<proteinExistence type="inferred from homology"/>
<comment type="similarity">
    <text evidence="3 11">Belongs to the peptidase M36 family.</text>
</comment>
<evidence type="ECO:0000256" key="2">
    <source>
        <dbReference type="ARBA" id="ARBA00004613"/>
    </source>
</evidence>
<evidence type="ECO:0000313" key="13">
    <source>
        <dbReference type="Proteomes" id="UP000053989"/>
    </source>
</evidence>
<feature type="non-terminal residue" evidence="12">
    <location>
        <position position="1"/>
    </location>
</feature>
<dbReference type="PANTHER" id="PTHR33478">
    <property type="entry name" value="EXTRACELLULAR METALLOPROTEINASE MEP"/>
    <property type="match status" value="1"/>
</dbReference>
<reference evidence="12 13" key="1">
    <citation type="submission" date="2014-04" db="EMBL/GenBank/DDBJ databases">
        <authorList>
            <consortium name="DOE Joint Genome Institute"/>
            <person name="Kuo A."/>
            <person name="Kohler A."/>
            <person name="Nagy L.G."/>
            <person name="Floudas D."/>
            <person name="Copeland A."/>
            <person name="Barry K.W."/>
            <person name="Cichocki N."/>
            <person name="Veneault-Fourrey C."/>
            <person name="LaButti K."/>
            <person name="Lindquist E.A."/>
            <person name="Lipzen A."/>
            <person name="Lundell T."/>
            <person name="Morin E."/>
            <person name="Murat C."/>
            <person name="Sun H."/>
            <person name="Tunlid A."/>
            <person name="Henrissat B."/>
            <person name="Grigoriev I.V."/>
            <person name="Hibbett D.S."/>
            <person name="Martin F."/>
            <person name="Nordberg H.P."/>
            <person name="Cantor M.N."/>
            <person name="Hua S.X."/>
        </authorList>
    </citation>
    <scope>NUCLEOTIDE SEQUENCE [LARGE SCALE GENOMIC DNA]</scope>
    <source>
        <strain evidence="12 13">Foug A</strain>
    </source>
</reference>